<dbReference type="EMBL" id="DUZY01000004">
    <property type="protein sequence ID" value="DAD35002.1"/>
    <property type="molecule type" value="Genomic_DNA"/>
</dbReference>
<dbReference type="Proteomes" id="UP000607653">
    <property type="component" value="Unassembled WGS sequence"/>
</dbReference>
<sequence length="37" mass="4432">MSRTHLFEFDFQPPRESERKGTDFSGFMCIRSCSWSQ</sequence>
<proteinExistence type="predicted"/>
<comment type="caution">
    <text evidence="1">The sequence shown here is derived from an EMBL/GenBank/DDBJ whole genome shotgun (WGS) entry which is preliminary data.</text>
</comment>
<keyword evidence="2" id="KW-1185">Reference proteome</keyword>
<organism evidence="1 2">
    <name type="scientific">Nelumbo nucifera</name>
    <name type="common">Sacred lotus</name>
    <dbReference type="NCBI Taxonomy" id="4432"/>
    <lineage>
        <taxon>Eukaryota</taxon>
        <taxon>Viridiplantae</taxon>
        <taxon>Streptophyta</taxon>
        <taxon>Embryophyta</taxon>
        <taxon>Tracheophyta</taxon>
        <taxon>Spermatophyta</taxon>
        <taxon>Magnoliopsida</taxon>
        <taxon>Proteales</taxon>
        <taxon>Nelumbonaceae</taxon>
        <taxon>Nelumbo</taxon>
    </lineage>
</organism>
<dbReference type="AlphaFoldDB" id="A0A822YQY4"/>
<gene>
    <name evidence="1" type="ORF">HUJ06_005642</name>
</gene>
<evidence type="ECO:0000313" key="2">
    <source>
        <dbReference type="Proteomes" id="UP000607653"/>
    </source>
</evidence>
<protein>
    <submittedName>
        <fullName evidence="1">Uncharacterized protein</fullName>
    </submittedName>
</protein>
<accession>A0A822YQY4</accession>
<evidence type="ECO:0000313" key="1">
    <source>
        <dbReference type="EMBL" id="DAD35002.1"/>
    </source>
</evidence>
<reference evidence="1 2" key="1">
    <citation type="journal article" date="2020" name="Mol. Biol. Evol.">
        <title>Distinct Expression and Methylation Patterns for Genes with Different Fates following a Single Whole-Genome Duplication in Flowering Plants.</title>
        <authorList>
            <person name="Shi T."/>
            <person name="Rahmani R.S."/>
            <person name="Gugger P.F."/>
            <person name="Wang M."/>
            <person name="Li H."/>
            <person name="Zhang Y."/>
            <person name="Li Z."/>
            <person name="Wang Q."/>
            <person name="Van de Peer Y."/>
            <person name="Marchal K."/>
            <person name="Chen J."/>
        </authorList>
    </citation>
    <scope>NUCLEOTIDE SEQUENCE [LARGE SCALE GENOMIC DNA]</scope>
    <source>
        <tissue evidence="1">Leaf</tissue>
    </source>
</reference>
<name>A0A822YQY4_NELNU</name>